<dbReference type="EMBL" id="ASPP01020608">
    <property type="protein sequence ID" value="ETO13428.1"/>
    <property type="molecule type" value="Genomic_DNA"/>
</dbReference>
<evidence type="ECO:0000313" key="1">
    <source>
        <dbReference type="EMBL" id="ETO13428.1"/>
    </source>
</evidence>
<dbReference type="AlphaFoldDB" id="X6MHG2"/>
<organism evidence="1 2">
    <name type="scientific">Reticulomyxa filosa</name>
    <dbReference type="NCBI Taxonomy" id="46433"/>
    <lineage>
        <taxon>Eukaryota</taxon>
        <taxon>Sar</taxon>
        <taxon>Rhizaria</taxon>
        <taxon>Retaria</taxon>
        <taxon>Foraminifera</taxon>
        <taxon>Monothalamids</taxon>
        <taxon>Reticulomyxidae</taxon>
        <taxon>Reticulomyxa</taxon>
    </lineage>
</organism>
<sequence length="161" mass="17841">MIKLCEVYDNIMTFLEGGVSVDDAEHKSKDKDKDKEVAARDELTQADLASGLQKLHTFDLSPHTTHANVNANVVEDSAHDEKKGTRAKSRPMCPTCRQICKEEPVLYKLEVFNQISCDSTQPCFCFFFFTDATGGLLIQVGTALASIGHLLRNLDLSSFVN</sequence>
<reference evidence="1 2" key="1">
    <citation type="journal article" date="2013" name="Curr. Biol.">
        <title>The Genome of the Foraminiferan Reticulomyxa filosa.</title>
        <authorList>
            <person name="Glockner G."/>
            <person name="Hulsmann N."/>
            <person name="Schleicher M."/>
            <person name="Noegel A.A."/>
            <person name="Eichinger L."/>
            <person name="Gallinger C."/>
            <person name="Pawlowski J."/>
            <person name="Sierra R."/>
            <person name="Euteneuer U."/>
            <person name="Pillet L."/>
            <person name="Moustafa A."/>
            <person name="Platzer M."/>
            <person name="Groth M."/>
            <person name="Szafranski K."/>
            <person name="Schliwa M."/>
        </authorList>
    </citation>
    <scope>NUCLEOTIDE SEQUENCE [LARGE SCALE GENOMIC DNA]</scope>
</reference>
<protein>
    <submittedName>
        <fullName evidence="1">Uncharacterized protein</fullName>
    </submittedName>
</protein>
<gene>
    <name evidence="1" type="ORF">RFI_23949</name>
</gene>
<dbReference type="Proteomes" id="UP000023152">
    <property type="component" value="Unassembled WGS sequence"/>
</dbReference>
<comment type="caution">
    <text evidence="1">The sequence shown here is derived from an EMBL/GenBank/DDBJ whole genome shotgun (WGS) entry which is preliminary data.</text>
</comment>
<proteinExistence type="predicted"/>
<name>X6MHG2_RETFI</name>
<evidence type="ECO:0000313" key="2">
    <source>
        <dbReference type="Proteomes" id="UP000023152"/>
    </source>
</evidence>
<keyword evidence="2" id="KW-1185">Reference proteome</keyword>
<accession>X6MHG2</accession>